<dbReference type="Proteomes" id="UP000029109">
    <property type="component" value="Unassembled WGS sequence"/>
</dbReference>
<gene>
    <name evidence="1" type="ORF">BPULL_0426</name>
</gene>
<comment type="caution">
    <text evidence="1">The sequence shown here is derived from an EMBL/GenBank/DDBJ whole genome shotgun (WGS) entry which is preliminary data.</text>
</comment>
<dbReference type="EMBL" id="JGZJ01000010">
    <property type="protein sequence ID" value="KFI80891.1"/>
    <property type="molecule type" value="Genomic_DNA"/>
</dbReference>
<proteinExistence type="predicted"/>
<organism evidence="1 2">
    <name type="scientific">Bifidobacterium pullorum</name>
    <dbReference type="NCBI Taxonomy" id="78448"/>
    <lineage>
        <taxon>Bacteria</taxon>
        <taxon>Bacillati</taxon>
        <taxon>Actinomycetota</taxon>
        <taxon>Actinomycetes</taxon>
        <taxon>Bifidobacteriales</taxon>
        <taxon>Bifidobacteriaceae</taxon>
        <taxon>Bifidobacterium</taxon>
    </lineage>
</organism>
<reference evidence="1 2" key="1">
    <citation type="submission" date="2014-03" db="EMBL/GenBank/DDBJ databases">
        <title>Genomics of Bifidobacteria.</title>
        <authorList>
            <person name="Ventura M."/>
            <person name="Milani C."/>
            <person name="Lugli G.A."/>
        </authorList>
    </citation>
    <scope>NUCLEOTIDE SEQUENCE [LARGE SCALE GENOMIC DNA]</scope>
    <source>
        <strain evidence="1 2">LMG 21816</strain>
    </source>
</reference>
<evidence type="ECO:0000313" key="1">
    <source>
        <dbReference type="EMBL" id="KFI80891.1"/>
    </source>
</evidence>
<dbReference type="AlphaFoldDB" id="A0A7V8KR03"/>
<protein>
    <submittedName>
        <fullName evidence="1">Uncharacterized protein</fullName>
    </submittedName>
</protein>
<evidence type="ECO:0000313" key="2">
    <source>
        <dbReference type="Proteomes" id="UP000029109"/>
    </source>
</evidence>
<accession>A0A7V8KR03</accession>
<sequence>MVRISRDQRRTLDKFIDIAFRRSYLTDWDLWDLQVNFAPETGYWSVPLKDVRDTFPKFEEYRDGVAAGIRLGLETVIGLNLNNGEADVDAIRRCTAPLLEGFHAESLKWSASHGMENMLIHTDVAQILEDLPESVQSSGMFDDYLEASDKELHEYARQVSDLLAGHVRDAADDDRHVTAGLTELASYAYAYWKAENWRFRKGEQGDEISDDALDVFLDTLDELDRLSSDGYAGPDTVNDALLAFMEAYSAGKPPLRPRKGTASAGTR</sequence>
<name>A0A7V8KR03_9BIFI</name>